<keyword evidence="21" id="KW-1185">Reference proteome</keyword>
<dbReference type="CDD" id="cd02026">
    <property type="entry name" value="PRK"/>
    <property type="match status" value="1"/>
</dbReference>
<feature type="region of interest" description="Disordered" evidence="18">
    <location>
        <begin position="32"/>
        <end position="56"/>
    </location>
</feature>
<keyword evidence="11" id="KW-0547">Nucleotide-binding</keyword>
<gene>
    <name evidence="20" type="ORF">GUJ93_ZPchr0028g29046</name>
</gene>
<evidence type="ECO:0000256" key="6">
    <source>
        <dbReference type="ARBA" id="ARBA00022528"/>
    </source>
</evidence>
<comment type="caution">
    <text evidence="20">The sequence shown here is derived from an EMBL/GenBank/DDBJ whole genome shotgun (WGS) entry which is preliminary data.</text>
</comment>
<feature type="domain" description="Phosphoribulokinase/uridine kinase" evidence="19">
    <location>
        <begin position="102"/>
        <end position="300"/>
    </location>
</feature>
<organism evidence="20 21">
    <name type="scientific">Zizania palustris</name>
    <name type="common">Northern wild rice</name>
    <dbReference type="NCBI Taxonomy" id="103762"/>
    <lineage>
        <taxon>Eukaryota</taxon>
        <taxon>Viridiplantae</taxon>
        <taxon>Streptophyta</taxon>
        <taxon>Embryophyta</taxon>
        <taxon>Tracheophyta</taxon>
        <taxon>Spermatophyta</taxon>
        <taxon>Magnoliopsida</taxon>
        <taxon>Liliopsida</taxon>
        <taxon>Poales</taxon>
        <taxon>Poaceae</taxon>
        <taxon>BOP clade</taxon>
        <taxon>Oryzoideae</taxon>
        <taxon>Oryzeae</taxon>
        <taxon>Zizaniinae</taxon>
        <taxon>Zizania</taxon>
    </lineage>
</organism>
<evidence type="ECO:0000259" key="19">
    <source>
        <dbReference type="Pfam" id="PF00485"/>
    </source>
</evidence>
<comment type="catalytic activity">
    <reaction evidence="17">
        <text>D-ribulose 5-phosphate + ATP = D-ribulose 1,5-bisphosphate + ADP + H(+)</text>
        <dbReference type="Rhea" id="RHEA:19365"/>
        <dbReference type="ChEBI" id="CHEBI:15378"/>
        <dbReference type="ChEBI" id="CHEBI:30616"/>
        <dbReference type="ChEBI" id="CHEBI:57870"/>
        <dbReference type="ChEBI" id="CHEBI:58121"/>
        <dbReference type="ChEBI" id="CHEBI:456216"/>
        <dbReference type="EC" id="2.7.1.19"/>
    </reaction>
</comment>
<reference evidence="20" key="2">
    <citation type="submission" date="2021-02" db="EMBL/GenBank/DDBJ databases">
        <authorList>
            <person name="Kimball J.A."/>
            <person name="Haas M.W."/>
            <person name="Macchietto M."/>
            <person name="Kono T."/>
            <person name="Duquette J."/>
            <person name="Shao M."/>
        </authorList>
    </citation>
    <scope>NUCLEOTIDE SEQUENCE</scope>
    <source>
        <tissue evidence="20">Fresh leaf tissue</tissue>
    </source>
</reference>
<name>A0A8J5R098_ZIZPA</name>
<dbReference type="EMBL" id="JAAALK010001848">
    <property type="protein sequence ID" value="KAG8039972.1"/>
    <property type="molecule type" value="Genomic_DNA"/>
</dbReference>
<keyword evidence="10" id="KW-0808">Transferase</keyword>
<evidence type="ECO:0000313" key="20">
    <source>
        <dbReference type="EMBL" id="KAG8039972.1"/>
    </source>
</evidence>
<evidence type="ECO:0000256" key="8">
    <source>
        <dbReference type="ARBA" id="ARBA00022567"/>
    </source>
</evidence>
<keyword evidence="6" id="KW-0150">Chloroplast</keyword>
<evidence type="ECO:0000256" key="15">
    <source>
        <dbReference type="ARBA" id="ARBA00023157"/>
    </source>
</evidence>
<evidence type="ECO:0000256" key="9">
    <source>
        <dbReference type="ARBA" id="ARBA00022640"/>
    </source>
</evidence>
<evidence type="ECO:0000256" key="1">
    <source>
        <dbReference type="ARBA" id="ARBA00004229"/>
    </source>
</evidence>
<dbReference type="GO" id="GO:0042803">
    <property type="term" value="F:protein homodimerization activity"/>
    <property type="evidence" value="ECO:0007669"/>
    <property type="project" value="UniProtKB-ARBA"/>
</dbReference>
<keyword evidence="14" id="KW-0809">Transit peptide</keyword>
<dbReference type="Pfam" id="PF00485">
    <property type="entry name" value="PRK"/>
    <property type="match status" value="1"/>
</dbReference>
<evidence type="ECO:0000256" key="17">
    <source>
        <dbReference type="ARBA" id="ARBA00047663"/>
    </source>
</evidence>
<evidence type="ECO:0000256" key="16">
    <source>
        <dbReference type="ARBA" id="ARBA00031382"/>
    </source>
</evidence>
<evidence type="ECO:0000256" key="12">
    <source>
        <dbReference type="ARBA" id="ARBA00022777"/>
    </source>
</evidence>
<evidence type="ECO:0000256" key="7">
    <source>
        <dbReference type="ARBA" id="ARBA00022531"/>
    </source>
</evidence>
<dbReference type="AlphaFoldDB" id="A0A8J5R098"/>
<comment type="pathway">
    <text evidence="2">Carbohydrate biosynthesis; Calvin cycle.</text>
</comment>
<feature type="compositionally biased region" description="Polar residues" evidence="18">
    <location>
        <begin position="32"/>
        <end position="48"/>
    </location>
</feature>
<evidence type="ECO:0000256" key="18">
    <source>
        <dbReference type="SAM" id="MobiDB-lite"/>
    </source>
</evidence>
<sequence length="451" mass="49529">MFASLRCTCTLQANTVHWLTVVRSHEQVRVSRSISSSPEPGAEWSSNGGLRGAHGAATSLRLPSSTAILTSGGGGRRRRRWGAAAAASRVSTCSAAGRGTVVIGLAADSGCGKSTFMRRLTSVLGGEAVAPRGGNPDSNTLISDAATVVCLDDYHSLDRTGRKEKGVTALHPRANDFDLMYRQVKAIKEGRAVEKPIYNHATGLLDRPELITPPKILVLEGLHPMYDERVRGLLDFSIYLDVSNEVKFAWKIQRDMAERGHSLESIKASIEARKPDFDAYIDPQKQHADAVIEVLPTRLIPDDDDDDDDEGKVQRVKLIMKEGVKHFAPAYLFDEGSTISWIPCGRKLSCSYPGIKFAYFPDTYFGREVSVLEMDGKFDKLDEVIYVESHLRNLSTKYYREVTQQMLKHADFPGSNNGTGLFQTIVGLKIRDLYEQIVADRAASPALAAVA</sequence>
<proteinExistence type="inferred from homology"/>
<accession>A0A8J5R098</accession>
<keyword evidence="7" id="KW-0602">Photosynthesis</keyword>
<keyword evidence="8" id="KW-0113">Calvin cycle</keyword>
<comment type="subcellular location">
    <subcellularLocation>
        <location evidence="1">Plastid</location>
        <location evidence="1">Chloroplast</location>
    </subcellularLocation>
</comment>
<dbReference type="PROSITE" id="PS00567">
    <property type="entry name" value="PHOSPHORIBULOKINASE"/>
    <property type="match status" value="1"/>
</dbReference>
<dbReference type="GO" id="GO:0008974">
    <property type="term" value="F:phosphoribulokinase activity"/>
    <property type="evidence" value="ECO:0007669"/>
    <property type="project" value="UniProtKB-EC"/>
</dbReference>
<evidence type="ECO:0000256" key="10">
    <source>
        <dbReference type="ARBA" id="ARBA00022679"/>
    </source>
</evidence>
<reference evidence="20" key="1">
    <citation type="journal article" date="2021" name="bioRxiv">
        <title>Whole Genome Assembly and Annotation of Northern Wild Rice, Zizania palustris L., Supports a Whole Genome Duplication in the Zizania Genus.</title>
        <authorList>
            <person name="Haas M."/>
            <person name="Kono T."/>
            <person name="Macchietto M."/>
            <person name="Millas R."/>
            <person name="McGilp L."/>
            <person name="Shao M."/>
            <person name="Duquette J."/>
            <person name="Hirsch C.N."/>
            <person name="Kimball J."/>
        </authorList>
    </citation>
    <scope>NUCLEOTIDE SEQUENCE</scope>
    <source>
        <tissue evidence="20">Fresh leaf tissue</tissue>
    </source>
</reference>
<dbReference type="UniPathway" id="UPA00116"/>
<keyword evidence="13" id="KW-0067">ATP-binding</keyword>
<evidence type="ECO:0000256" key="14">
    <source>
        <dbReference type="ARBA" id="ARBA00022946"/>
    </source>
</evidence>
<evidence type="ECO:0000256" key="2">
    <source>
        <dbReference type="ARBA" id="ARBA00005215"/>
    </source>
</evidence>
<keyword evidence="9" id="KW-0934">Plastid</keyword>
<dbReference type="GO" id="GO:0005524">
    <property type="term" value="F:ATP binding"/>
    <property type="evidence" value="ECO:0007669"/>
    <property type="project" value="UniProtKB-KW"/>
</dbReference>
<evidence type="ECO:0000256" key="3">
    <source>
        <dbReference type="ARBA" id="ARBA00009719"/>
    </source>
</evidence>
<dbReference type="NCBIfam" id="NF005655">
    <property type="entry name" value="PRK07429.1"/>
    <property type="match status" value="1"/>
</dbReference>
<dbReference type="InterPro" id="IPR006083">
    <property type="entry name" value="PRK/URK"/>
</dbReference>
<keyword evidence="12" id="KW-0418">Kinase</keyword>
<dbReference type="Proteomes" id="UP000729402">
    <property type="component" value="Unassembled WGS sequence"/>
</dbReference>
<evidence type="ECO:0000256" key="11">
    <source>
        <dbReference type="ARBA" id="ARBA00022741"/>
    </source>
</evidence>
<dbReference type="OrthoDB" id="738517at2759"/>
<dbReference type="InterPro" id="IPR006082">
    <property type="entry name" value="PRK"/>
</dbReference>
<comment type="similarity">
    <text evidence="3">Belongs to the phosphoribulokinase family.</text>
</comment>
<keyword evidence="15" id="KW-1015">Disulfide bond</keyword>
<dbReference type="PANTHER" id="PTHR10285">
    <property type="entry name" value="URIDINE KINASE"/>
    <property type="match status" value="1"/>
</dbReference>
<evidence type="ECO:0000256" key="5">
    <source>
        <dbReference type="ARBA" id="ARBA00017837"/>
    </source>
</evidence>
<evidence type="ECO:0000256" key="13">
    <source>
        <dbReference type="ARBA" id="ARBA00022840"/>
    </source>
</evidence>
<evidence type="ECO:0000256" key="4">
    <source>
        <dbReference type="ARBA" id="ARBA00012042"/>
    </source>
</evidence>
<evidence type="ECO:0000313" key="21">
    <source>
        <dbReference type="Proteomes" id="UP000729402"/>
    </source>
</evidence>
<dbReference type="FunFam" id="3.40.50.300:FF:000619">
    <property type="entry name" value="Phosphoribulokinase"/>
    <property type="match status" value="1"/>
</dbReference>
<dbReference type="GO" id="GO:0009507">
    <property type="term" value="C:chloroplast"/>
    <property type="evidence" value="ECO:0007669"/>
    <property type="project" value="UniProtKB-SubCell"/>
</dbReference>
<protein>
    <recommendedName>
        <fullName evidence="5">Phosphoribulokinase, chloroplastic</fullName>
        <ecNumber evidence="4">2.7.1.19</ecNumber>
    </recommendedName>
    <alternativeName>
        <fullName evidence="16">Phosphopentokinase</fullName>
    </alternativeName>
</protein>
<dbReference type="EC" id="2.7.1.19" evidence="4"/>
<dbReference type="GO" id="GO:0019253">
    <property type="term" value="P:reductive pentose-phosphate cycle"/>
    <property type="evidence" value="ECO:0007669"/>
    <property type="project" value="UniProtKB-UniPathway"/>
</dbReference>